<name>A0A432LWD6_9GAMM</name>
<keyword evidence="2" id="KW-0378">Hydrolase</keyword>
<keyword evidence="2" id="KW-0442">Lipid degradation</keyword>
<dbReference type="NCBIfam" id="NF041079">
    <property type="entry name" value="CBASS_lipase"/>
    <property type="match status" value="1"/>
</dbReference>
<evidence type="ECO:0000313" key="4">
    <source>
        <dbReference type="EMBL" id="RUL66410.1"/>
    </source>
</evidence>
<evidence type="ECO:0000313" key="5">
    <source>
        <dbReference type="Proteomes" id="UP000267077"/>
    </source>
</evidence>
<dbReference type="PANTHER" id="PTHR24138:SF10">
    <property type="entry name" value="PHOSPHOLIPASE A2"/>
    <property type="match status" value="1"/>
</dbReference>
<dbReference type="SUPFAM" id="SSF52151">
    <property type="entry name" value="FabD/lysophospholipase-like"/>
    <property type="match status" value="1"/>
</dbReference>
<feature type="short sequence motif" description="GXGXXG" evidence="2">
    <location>
        <begin position="12"/>
        <end position="17"/>
    </location>
</feature>
<dbReference type="InterPro" id="IPR002641">
    <property type="entry name" value="PNPLA_dom"/>
</dbReference>
<dbReference type="GO" id="GO:0016042">
    <property type="term" value="P:lipid catabolic process"/>
    <property type="evidence" value="ECO:0007669"/>
    <property type="project" value="UniProtKB-UniRule"/>
</dbReference>
<sequence>MACQGQILALSGGGFRGLYSAKLLASLEEAAGQPIARHFDLLGGTSIGGILALALACEIPTSRLVGLFEEHGDSIFKRRSWSGIFQSLYSPTGLANLLASEDIFGKRKLGDCVHRVIVPAINYGTGNPTVFKTPHDPSFRNDYKLRLVDVALATSAAPRYFPRHVVDDRQFVDGGLFANSPGLLALHEMEHFMDVPASAVRLLSIGTMSVKVNAGPAESGSGGMFDWGTLNPLNMPKRLFGLAISSSETTTDYMLRHRLTEERYFRADDNVDGTLEKSVELDCTNEKARRILRRFADDRARKMLNEPLIRKLLAYSAATNTFHYGARAVRGEQAYA</sequence>
<dbReference type="Pfam" id="PF01734">
    <property type="entry name" value="Patatin"/>
    <property type="match status" value="1"/>
</dbReference>
<gene>
    <name evidence="4" type="ORF">EKH79_03530</name>
</gene>
<reference evidence="4 5" key="1">
    <citation type="submission" date="2018-12" db="EMBL/GenBank/DDBJ databases">
        <title>Dyella dinghuensis sp. nov. DHOA06 and Dyella choica sp. nov. 4M-K27, isolated from forest soil.</title>
        <authorList>
            <person name="Qiu L.-H."/>
            <person name="Gao Z.-H."/>
        </authorList>
    </citation>
    <scope>NUCLEOTIDE SEQUENCE [LARGE SCALE GENOMIC DNA]</scope>
    <source>
        <strain evidence="4 5">DHOA06</strain>
    </source>
</reference>
<dbReference type="Gene3D" id="3.40.1090.10">
    <property type="entry name" value="Cytosolic phospholipase A2 catalytic domain"/>
    <property type="match status" value="1"/>
</dbReference>
<dbReference type="InterPro" id="IPR047156">
    <property type="entry name" value="Teg/CotR/CapV-like"/>
</dbReference>
<feature type="short sequence motif" description="DGA/G" evidence="2">
    <location>
        <begin position="173"/>
        <end position="175"/>
    </location>
</feature>
<feature type="active site" description="Proton acceptor" evidence="2">
    <location>
        <position position="173"/>
    </location>
</feature>
<dbReference type="Proteomes" id="UP000267077">
    <property type="component" value="Unassembled WGS sequence"/>
</dbReference>
<evidence type="ECO:0000259" key="3">
    <source>
        <dbReference type="PROSITE" id="PS51635"/>
    </source>
</evidence>
<evidence type="ECO:0000256" key="1">
    <source>
        <dbReference type="ARBA" id="ARBA00023098"/>
    </source>
</evidence>
<feature type="domain" description="PNPLA" evidence="3">
    <location>
        <begin position="8"/>
        <end position="186"/>
    </location>
</feature>
<feature type="short sequence motif" description="GXSXG" evidence="2">
    <location>
        <begin position="44"/>
        <end position="48"/>
    </location>
</feature>
<dbReference type="EMBL" id="RYZR01000003">
    <property type="protein sequence ID" value="RUL66410.1"/>
    <property type="molecule type" value="Genomic_DNA"/>
</dbReference>
<protein>
    <submittedName>
        <fullName evidence="4">Patatin</fullName>
    </submittedName>
</protein>
<dbReference type="OrthoDB" id="9807112at2"/>
<dbReference type="PANTHER" id="PTHR24138">
    <property type="entry name" value="INTRACELLLAR PHOSPHOLIPASE A FAMILY"/>
    <property type="match status" value="1"/>
</dbReference>
<dbReference type="InterPro" id="IPR016035">
    <property type="entry name" value="Acyl_Trfase/lysoPLipase"/>
</dbReference>
<dbReference type="CDD" id="cd07199">
    <property type="entry name" value="Pat17_PNPLA8_PNPLA9_like"/>
    <property type="match status" value="1"/>
</dbReference>
<dbReference type="GO" id="GO:0016787">
    <property type="term" value="F:hydrolase activity"/>
    <property type="evidence" value="ECO:0007669"/>
    <property type="project" value="UniProtKB-UniRule"/>
</dbReference>
<keyword evidence="1 2" id="KW-0443">Lipid metabolism</keyword>
<dbReference type="AlphaFoldDB" id="A0A432LWD6"/>
<feature type="active site" description="Nucleophile" evidence="2">
    <location>
        <position position="46"/>
    </location>
</feature>
<proteinExistence type="predicted"/>
<comment type="caution">
    <text evidence="4">The sequence shown here is derived from an EMBL/GenBank/DDBJ whole genome shotgun (WGS) entry which is preliminary data.</text>
</comment>
<keyword evidence="5" id="KW-1185">Reference proteome</keyword>
<evidence type="ECO:0000256" key="2">
    <source>
        <dbReference type="PROSITE-ProRule" id="PRU01161"/>
    </source>
</evidence>
<dbReference type="PROSITE" id="PS51635">
    <property type="entry name" value="PNPLA"/>
    <property type="match status" value="1"/>
</dbReference>
<organism evidence="4 5">
    <name type="scientific">Dyella dinghuensis</name>
    <dbReference type="NCBI Taxonomy" id="1920169"/>
    <lineage>
        <taxon>Bacteria</taxon>
        <taxon>Pseudomonadati</taxon>
        <taxon>Pseudomonadota</taxon>
        <taxon>Gammaproteobacteria</taxon>
        <taxon>Lysobacterales</taxon>
        <taxon>Rhodanobacteraceae</taxon>
        <taxon>Dyella</taxon>
    </lineage>
</organism>
<accession>A0A432LWD6</accession>